<dbReference type="OMA" id="IHEDRTH"/>
<evidence type="ECO:0000313" key="3">
    <source>
        <dbReference type="Proteomes" id="UP000494163"/>
    </source>
</evidence>
<dbReference type="InterPro" id="IPR010512">
    <property type="entry name" value="DUF1091"/>
</dbReference>
<name>A0A0M3QXU3_DROBS</name>
<dbReference type="PANTHER" id="PTHR20898">
    <property type="entry name" value="DAEDALUS ON 3-RELATED-RELATED"/>
    <property type="match status" value="1"/>
</dbReference>
<organism evidence="2 3">
    <name type="scientific">Drosophila busckii</name>
    <name type="common">Fruit fly</name>
    <dbReference type="NCBI Taxonomy" id="30019"/>
    <lineage>
        <taxon>Eukaryota</taxon>
        <taxon>Metazoa</taxon>
        <taxon>Ecdysozoa</taxon>
        <taxon>Arthropoda</taxon>
        <taxon>Hexapoda</taxon>
        <taxon>Insecta</taxon>
        <taxon>Pterygota</taxon>
        <taxon>Neoptera</taxon>
        <taxon>Endopterygota</taxon>
        <taxon>Diptera</taxon>
        <taxon>Brachycera</taxon>
        <taxon>Muscomorpha</taxon>
        <taxon>Ephydroidea</taxon>
        <taxon>Drosophilidae</taxon>
        <taxon>Drosophila</taxon>
    </lineage>
</organism>
<reference evidence="2 3" key="1">
    <citation type="submission" date="2015-08" db="EMBL/GenBank/DDBJ databases">
        <title>Ancestral chromatin configuration constrains chromatin evolution on differentiating sex chromosomes in Drosophila.</title>
        <authorList>
            <person name="Zhou Q."/>
            <person name="Bachtrog D."/>
        </authorList>
    </citation>
    <scope>NUCLEOTIDE SEQUENCE [LARGE SCALE GENOMIC DNA]</scope>
    <source>
        <tissue evidence="2">Whole larvae</tissue>
    </source>
</reference>
<protein>
    <submittedName>
        <fullName evidence="2">CG33631</fullName>
    </submittedName>
</protein>
<dbReference type="PANTHER" id="PTHR20898:SF0">
    <property type="entry name" value="DAEDALUS ON 3-RELATED"/>
    <property type="match status" value="1"/>
</dbReference>
<keyword evidence="1" id="KW-0732">Signal</keyword>
<feature type="signal peptide" evidence="1">
    <location>
        <begin position="1"/>
        <end position="20"/>
    </location>
</feature>
<evidence type="ECO:0000313" key="2">
    <source>
        <dbReference type="EMBL" id="ALC46469.1"/>
    </source>
</evidence>
<evidence type="ECO:0000256" key="1">
    <source>
        <dbReference type="SAM" id="SignalP"/>
    </source>
</evidence>
<feature type="chain" id="PRO_5005788165" evidence="1">
    <location>
        <begin position="21"/>
        <end position="187"/>
    </location>
</feature>
<proteinExistence type="predicted"/>
<dbReference type="EMBL" id="CP012526">
    <property type="protein sequence ID" value="ALC46469.1"/>
    <property type="molecule type" value="Genomic_DNA"/>
</dbReference>
<keyword evidence="3" id="KW-1185">Reference proteome</keyword>
<dbReference type="Proteomes" id="UP000494163">
    <property type="component" value="Chromosome 3R"/>
</dbReference>
<dbReference type="AlphaFoldDB" id="A0A0M3QXU3"/>
<dbReference type="Pfam" id="PF06477">
    <property type="entry name" value="DUF1091"/>
    <property type="match status" value="1"/>
</dbReference>
<accession>A0A0M3QXU3</accession>
<dbReference type="OrthoDB" id="7931313at2759"/>
<sequence>MEMRQLLLGLLWIMLQVAKAENETTTEQTRKLDFRIDRVRIHGENHFMRVAVKINENRKTFDIYVMLNRELGSNYLLMNTRVHFKLKGAQKFETIVELKHMDFCAFIAQYNSNSLMRHYFQKTFIFGDIIACPVRARNYTLSNVGMGDNMLPDYLLSGTYKFFTEIIEGTGEIPKVFSLQVISTVTA</sequence>
<dbReference type="SMART" id="SM00697">
    <property type="entry name" value="DM8"/>
    <property type="match status" value="1"/>
</dbReference>
<gene>
    <name evidence="2" type="ORF">Dbus_chr3Rg1219</name>
</gene>